<dbReference type="InterPro" id="IPR036890">
    <property type="entry name" value="HATPase_C_sf"/>
</dbReference>
<dbReference type="FunFam" id="3.40.50.2300:FF:000018">
    <property type="entry name" value="DNA-binding transcriptional regulator NtrC"/>
    <property type="match status" value="1"/>
</dbReference>
<dbReference type="GO" id="GO:0006355">
    <property type="term" value="P:regulation of DNA-templated transcription"/>
    <property type="evidence" value="ECO:0007669"/>
    <property type="project" value="InterPro"/>
</dbReference>
<dbReference type="SMART" id="SM00448">
    <property type="entry name" value="REC"/>
    <property type="match status" value="1"/>
</dbReference>
<dbReference type="SMART" id="SM00387">
    <property type="entry name" value="HATPase_c"/>
    <property type="match status" value="1"/>
</dbReference>
<protein>
    <recommendedName>
        <fullName evidence="2">histidine kinase</fullName>
        <ecNumber evidence="2">2.7.13.3</ecNumber>
    </recommendedName>
</protein>
<dbReference type="Gene3D" id="1.10.287.130">
    <property type="match status" value="1"/>
</dbReference>
<dbReference type="GO" id="GO:0005886">
    <property type="term" value="C:plasma membrane"/>
    <property type="evidence" value="ECO:0007669"/>
    <property type="project" value="TreeGrafter"/>
</dbReference>
<dbReference type="CDD" id="cd00130">
    <property type="entry name" value="PAS"/>
    <property type="match status" value="1"/>
</dbReference>
<proteinExistence type="predicted"/>
<dbReference type="SUPFAM" id="SSF55785">
    <property type="entry name" value="PYP-like sensor domain (PAS domain)"/>
    <property type="match status" value="1"/>
</dbReference>
<dbReference type="GO" id="GO:0009927">
    <property type="term" value="F:histidine phosphotransfer kinase activity"/>
    <property type="evidence" value="ECO:0007669"/>
    <property type="project" value="TreeGrafter"/>
</dbReference>
<dbReference type="InterPro" id="IPR011006">
    <property type="entry name" value="CheY-like_superfamily"/>
</dbReference>
<keyword evidence="7" id="KW-0805">Transcription regulation</keyword>
<dbReference type="CDD" id="cd00075">
    <property type="entry name" value="HATPase"/>
    <property type="match status" value="1"/>
</dbReference>
<dbReference type="SUPFAM" id="SSF47384">
    <property type="entry name" value="Homodimeric domain of signal transducing histidine kinase"/>
    <property type="match status" value="1"/>
</dbReference>
<feature type="domain" description="Response regulatory" evidence="11">
    <location>
        <begin position="3"/>
        <end position="117"/>
    </location>
</feature>
<dbReference type="InterPro" id="IPR004358">
    <property type="entry name" value="Sig_transdc_His_kin-like_C"/>
</dbReference>
<name>A0A7C4VZX1_9BACT</name>
<organism evidence="13">
    <name type="scientific">Desulfatirhabdium butyrativorans</name>
    <dbReference type="NCBI Taxonomy" id="340467"/>
    <lineage>
        <taxon>Bacteria</taxon>
        <taxon>Pseudomonadati</taxon>
        <taxon>Thermodesulfobacteriota</taxon>
        <taxon>Desulfobacteria</taxon>
        <taxon>Desulfobacterales</taxon>
        <taxon>Desulfatirhabdiaceae</taxon>
        <taxon>Desulfatirhabdium</taxon>
    </lineage>
</organism>
<dbReference type="SUPFAM" id="SSF52172">
    <property type="entry name" value="CheY-like"/>
    <property type="match status" value="1"/>
</dbReference>
<dbReference type="Gene3D" id="3.40.50.2300">
    <property type="match status" value="1"/>
</dbReference>
<feature type="domain" description="Histidine kinase" evidence="10">
    <location>
        <begin position="281"/>
        <end position="498"/>
    </location>
</feature>
<keyword evidence="4" id="KW-0808">Transferase</keyword>
<evidence type="ECO:0000256" key="6">
    <source>
        <dbReference type="ARBA" id="ARBA00023012"/>
    </source>
</evidence>
<feature type="domain" description="PAS" evidence="12">
    <location>
        <begin position="147"/>
        <end position="191"/>
    </location>
</feature>
<evidence type="ECO:0000256" key="8">
    <source>
        <dbReference type="ARBA" id="ARBA00023163"/>
    </source>
</evidence>
<dbReference type="InterPro" id="IPR003594">
    <property type="entry name" value="HATPase_dom"/>
</dbReference>
<keyword evidence="3 9" id="KW-0597">Phosphoprotein</keyword>
<evidence type="ECO:0000256" key="1">
    <source>
        <dbReference type="ARBA" id="ARBA00000085"/>
    </source>
</evidence>
<dbReference type="PROSITE" id="PS50109">
    <property type="entry name" value="HIS_KIN"/>
    <property type="match status" value="1"/>
</dbReference>
<evidence type="ECO:0000256" key="7">
    <source>
        <dbReference type="ARBA" id="ARBA00023015"/>
    </source>
</evidence>
<dbReference type="Gene3D" id="3.30.565.10">
    <property type="entry name" value="Histidine kinase-like ATPase, C-terminal domain"/>
    <property type="match status" value="1"/>
</dbReference>
<dbReference type="Gene3D" id="3.30.450.20">
    <property type="entry name" value="PAS domain"/>
    <property type="match status" value="1"/>
</dbReference>
<evidence type="ECO:0000256" key="5">
    <source>
        <dbReference type="ARBA" id="ARBA00022777"/>
    </source>
</evidence>
<dbReference type="NCBIfam" id="TIGR00229">
    <property type="entry name" value="sensory_box"/>
    <property type="match status" value="1"/>
</dbReference>
<sequence length="517" mass="57677">MHHILLIDDEPDILRVLAMSLRVDGHTVHTAASGEEGIELFLKHRPEIVITDIRMPGMDGIEVLKRVRSLSDRVEVIIVTGHGDVDVAIEALKYGASDFINKPVRDEALSVALKRAGEKLAIQQQIRDYTHNLEEKVEEATRALRRQTVFLQELINSSWDGIVGIDADGAIAVYNPAAERIFGKSARQVLGTTIDTLESGVRTIIEQAAHSNVCHLESQELTVTAETGERIPVDFSGSCLFDGEVSIGFVGFFHDLREIRRLQQELVEKERLATIGQTVAGLAHCIKNILHGLEGGSYILDAAIKRKDYEKLTNGWRLIQRTVHRTADLLKDLLTYSKKREPEFKPCDPIGIVKEVCDLLLPMAEKSRVTLDIQFEDGPKTVILDPQTLYRVTMNLVSNAIDACLFDENRLKSFRVTVRLAVRERERIDLWVTDNGCGMDEETASKLFVSFFSTKGAQGTGLGLLVTRKLVEEHGGGIELTSRLNEGTTFHVWLPVRDHQPYEHQGENHGKESVVGG</sequence>
<dbReference type="AlphaFoldDB" id="A0A7C4VZX1"/>
<dbReference type="PROSITE" id="PS50110">
    <property type="entry name" value="RESPONSE_REGULATORY"/>
    <property type="match status" value="1"/>
</dbReference>
<dbReference type="InterPro" id="IPR013767">
    <property type="entry name" value="PAS_fold"/>
</dbReference>
<gene>
    <name evidence="13" type="ORF">ENS29_16035</name>
</gene>
<dbReference type="PRINTS" id="PR00344">
    <property type="entry name" value="BCTRLSENSOR"/>
</dbReference>
<feature type="modified residue" description="4-aspartylphosphate" evidence="9">
    <location>
        <position position="52"/>
    </location>
</feature>
<dbReference type="PANTHER" id="PTHR43047:SF72">
    <property type="entry name" value="OSMOSENSING HISTIDINE PROTEIN KINASE SLN1"/>
    <property type="match status" value="1"/>
</dbReference>
<comment type="catalytic activity">
    <reaction evidence="1">
        <text>ATP + protein L-histidine = ADP + protein N-phospho-L-histidine.</text>
        <dbReference type="EC" id="2.7.13.3"/>
    </reaction>
</comment>
<evidence type="ECO:0000256" key="9">
    <source>
        <dbReference type="PROSITE-ProRule" id="PRU00169"/>
    </source>
</evidence>
<evidence type="ECO:0000256" key="2">
    <source>
        <dbReference type="ARBA" id="ARBA00012438"/>
    </source>
</evidence>
<evidence type="ECO:0000256" key="4">
    <source>
        <dbReference type="ARBA" id="ARBA00022679"/>
    </source>
</evidence>
<evidence type="ECO:0000256" key="3">
    <source>
        <dbReference type="ARBA" id="ARBA00022553"/>
    </source>
</evidence>
<dbReference type="PANTHER" id="PTHR43047">
    <property type="entry name" value="TWO-COMPONENT HISTIDINE PROTEIN KINASE"/>
    <property type="match status" value="1"/>
</dbReference>
<dbReference type="EC" id="2.7.13.3" evidence="2"/>
<keyword evidence="6" id="KW-0902">Two-component regulatory system</keyword>
<evidence type="ECO:0000259" key="11">
    <source>
        <dbReference type="PROSITE" id="PS50110"/>
    </source>
</evidence>
<dbReference type="Pfam" id="PF02518">
    <property type="entry name" value="HATPase_c"/>
    <property type="match status" value="1"/>
</dbReference>
<evidence type="ECO:0000259" key="12">
    <source>
        <dbReference type="PROSITE" id="PS50112"/>
    </source>
</evidence>
<keyword evidence="5" id="KW-0418">Kinase</keyword>
<evidence type="ECO:0000313" key="13">
    <source>
        <dbReference type="EMBL" id="HGU34334.1"/>
    </source>
</evidence>
<dbReference type="PROSITE" id="PS50112">
    <property type="entry name" value="PAS"/>
    <property type="match status" value="1"/>
</dbReference>
<dbReference type="Pfam" id="PF00072">
    <property type="entry name" value="Response_reg"/>
    <property type="match status" value="1"/>
</dbReference>
<dbReference type="InterPro" id="IPR000014">
    <property type="entry name" value="PAS"/>
</dbReference>
<keyword evidence="8" id="KW-0804">Transcription</keyword>
<dbReference type="InterPro" id="IPR035965">
    <property type="entry name" value="PAS-like_dom_sf"/>
</dbReference>
<dbReference type="InterPro" id="IPR001789">
    <property type="entry name" value="Sig_transdc_resp-reg_receiver"/>
</dbReference>
<reference evidence="13" key="1">
    <citation type="journal article" date="2020" name="mSystems">
        <title>Genome- and Community-Level Interaction Insights into Carbon Utilization and Element Cycling Functions of Hydrothermarchaeota in Hydrothermal Sediment.</title>
        <authorList>
            <person name="Zhou Z."/>
            <person name="Liu Y."/>
            <person name="Xu W."/>
            <person name="Pan J."/>
            <person name="Luo Z.H."/>
            <person name="Li M."/>
        </authorList>
    </citation>
    <scope>NUCLEOTIDE SEQUENCE [LARGE SCALE GENOMIC DNA]</scope>
    <source>
        <strain evidence="13">SpSt-477</strain>
    </source>
</reference>
<dbReference type="InterPro" id="IPR005467">
    <property type="entry name" value="His_kinase_dom"/>
</dbReference>
<dbReference type="InterPro" id="IPR036097">
    <property type="entry name" value="HisK_dim/P_sf"/>
</dbReference>
<dbReference type="Pfam" id="PF00989">
    <property type="entry name" value="PAS"/>
    <property type="match status" value="1"/>
</dbReference>
<accession>A0A7C4VZX1</accession>
<dbReference type="SMART" id="SM00091">
    <property type="entry name" value="PAS"/>
    <property type="match status" value="1"/>
</dbReference>
<comment type="caution">
    <text evidence="13">The sequence shown here is derived from an EMBL/GenBank/DDBJ whole genome shotgun (WGS) entry which is preliminary data.</text>
</comment>
<dbReference type="EMBL" id="DSUH01000368">
    <property type="protein sequence ID" value="HGU34334.1"/>
    <property type="molecule type" value="Genomic_DNA"/>
</dbReference>
<dbReference type="GO" id="GO:0000155">
    <property type="term" value="F:phosphorelay sensor kinase activity"/>
    <property type="evidence" value="ECO:0007669"/>
    <property type="project" value="InterPro"/>
</dbReference>
<dbReference type="SUPFAM" id="SSF55874">
    <property type="entry name" value="ATPase domain of HSP90 chaperone/DNA topoisomerase II/histidine kinase"/>
    <property type="match status" value="1"/>
</dbReference>
<evidence type="ECO:0000259" key="10">
    <source>
        <dbReference type="PROSITE" id="PS50109"/>
    </source>
</evidence>